<reference evidence="3 4" key="1">
    <citation type="submission" date="2018-10" db="EMBL/GenBank/DDBJ databases">
        <title>Phylogenomics of Brevibacillus.</title>
        <authorList>
            <person name="Dunlap C."/>
        </authorList>
    </citation>
    <scope>NUCLEOTIDE SEQUENCE [LARGE SCALE GENOMIC DNA]</scope>
    <source>
        <strain evidence="3 4">JCM 15716</strain>
    </source>
</reference>
<dbReference type="RefSeq" id="WP_122918461.1">
    <property type="nucleotide sequence ID" value="NZ_RHHQ01000011.1"/>
</dbReference>
<dbReference type="EMBL" id="RHHQ01000011">
    <property type="protein sequence ID" value="RNB87619.1"/>
    <property type="molecule type" value="Genomic_DNA"/>
</dbReference>
<dbReference type="OrthoDB" id="2467516at2"/>
<name>A0A3M8DJ47_9BACL</name>
<dbReference type="Pfam" id="PF07833">
    <property type="entry name" value="Cu_amine_oxidN1"/>
    <property type="match status" value="1"/>
</dbReference>
<evidence type="ECO:0000313" key="3">
    <source>
        <dbReference type="EMBL" id="RNB87619.1"/>
    </source>
</evidence>
<sequence>MLKKVSGLMLATTLVMGSAAGAAFAAPKATVAPVKTATQTYTLKVDGKEIVFKVAPAVEDKTILVPASELLEAMGGTAAWDSMTKSVLLAKDKTSVRLYADSSTGYKAGKKIKAPAKSKAVTGAILVPMTFVVQELGGKITWDGKTSTFTVTMPQVKK</sequence>
<feature type="signal peptide" evidence="1">
    <location>
        <begin position="1"/>
        <end position="25"/>
    </location>
</feature>
<keyword evidence="4" id="KW-1185">Reference proteome</keyword>
<dbReference type="InterPro" id="IPR012854">
    <property type="entry name" value="Cu_amine_oxidase-like_N"/>
</dbReference>
<comment type="caution">
    <text evidence="3">The sequence shown here is derived from an EMBL/GenBank/DDBJ whole genome shotgun (WGS) entry which is preliminary data.</text>
</comment>
<feature type="domain" description="Copper amine oxidase-like N-terminal" evidence="2">
    <location>
        <begin position="44"/>
        <end position="150"/>
    </location>
</feature>
<dbReference type="Proteomes" id="UP000271031">
    <property type="component" value="Unassembled WGS sequence"/>
</dbReference>
<evidence type="ECO:0000256" key="1">
    <source>
        <dbReference type="SAM" id="SignalP"/>
    </source>
</evidence>
<dbReference type="AlphaFoldDB" id="A0A3M8DJ47"/>
<dbReference type="SUPFAM" id="SSF55383">
    <property type="entry name" value="Copper amine oxidase, domain N"/>
    <property type="match status" value="1"/>
</dbReference>
<evidence type="ECO:0000313" key="4">
    <source>
        <dbReference type="Proteomes" id="UP000271031"/>
    </source>
</evidence>
<evidence type="ECO:0000259" key="2">
    <source>
        <dbReference type="Pfam" id="PF07833"/>
    </source>
</evidence>
<keyword evidence="1" id="KW-0732">Signal</keyword>
<accession>A0A3M8DJ47</accession>
<organism evidence="3 4">
    <name type="scientific">Brevibacillus fluminis</name>
    <dbReference type="NCBI Taxonomy" id="511487"/>
    <lineage>
        <taxon>Bacteria</taxon>
        <taxon>Bacillati</taxon>
        <taxon>Bacillota</taxon>
        <taxon>Bacilli</taxon>
        <taxon>Bacillales</taxon>
        <taxon>Paenibacillaceae</taxon>
        <taxon>Brevibacillus</taxon>
    </lineage>
</organism>
<dbReference type="Gene3D" id="3.30.457.10">
    <property type="entry name" value="Copper amine oxidase-like, N-terminal domain"/>
    <property type="match status" value="1"/>
</dbReference>
<protein>
    <submittedName>
        <fullName evidence="3">Copper amine oxidase N-terminal domain-containing protein</fullName>
    </submittedName>
</protein>
<gene>
    <name evidence="3" type="ORF">EDM56_13640</name>
</gene>
<feature type="chain" id="PRO_5018304221" evidence="1">
    <location>
        <begin position="26"/>
        <end position="158"/>
    </location>
</feature>
<dbReference type="InterPro" id="IPR036582">
    <property type="entry name" value="Mao_N_sf"/>
</dbReference>
<proteinExistence type="predicted"/>